<evidence type="ECO:0000256" key="8">
    <source>
        <dbReference type="ARBA" id="ARBA00048072"/>
    </source>
</evidence>
<comment type="caution">
    <text evidence="10">The sequence shown here is derived from an EMBL/GenBank/DDBJ whole genome shotgun (WGS) entry which is preliminary data.</text>
</comment>
<evidence type="ECO:0000256" key="5">
    <source>
        <dbReference type="ARBA" id="ARBA00022777"/>
    </source>
</evidence>
<dbReference type="InterPro" id="IPR022953">
    <property type="entry name" value="ATP_PFK"/>
</dbReference>
<protein>
    <recommendedName>
        <fullName evidence="9">Phosphofructokinase domain-containing protein</fullName>
    </recommendedName>
</protein>
<keyword evidence="3" id="KW-0808">Transferase</keyword>
<dbReference type="NCBIfam" id="NF005482">
    <property type="entry name" value="PRK07085.1"/>
    <property type="match status" value="2"/>
</dbReference>
<dbReference type="PANTHER" id="PTHR43650">
    <property type="entry name" value="PYROPHOSPHATE--FRUCTOSE 6-PHOSPHATE 1-PHOSPHOTRANSFERASE"/>
    <property type="match status" value="1"/>
</dbReference>
<dbReference type="EMBL" id="JBGBPQ010000007">
    <property type="protein sequence ID" value="KAL1521863.1"/>
    <property type="molecule type" value="Genomic_DNA"/>
</dbReference>
<keyword evidence="7" id="KW-0324">Glycolysis</keyword>
<evidence type="ECO:0000313" key="11">
    <source>
        <dbReference type="Proteomes" id="UP001515480"/>
    </source>
</evidence>
<gene>
    <name evidence="10" type="ORF">AB1Y20_021514</name>
</gene>
<comment type="cofactor">
    <cofactor evidence="1">
        <name>Mg(2+)</name>
        <dbReference type="ChEBI" id="CHEBI:18420"/>
    </cofactor>
</comment>
<evidence type="ECO:0000259" key="9">
    <source>
        <dbReference type="Pfam" id="PF00365"/>
    </source>
</evidence>
<keyword evidence="5" id="KW-0418">Kinase</keyword>
<evidence type="ECO:0000313" key="10">
    <source>
        <dbReference type="EMBL" id="KAL1521863.1"/>
    </source>
</evidence>
<dbReference type="GO" id="GO:0006002">
    <property type="term" value="P:fructose 6-phosphate metabolic process"/>
    <property type="evidence" value="ECO:0007669"/>
    <property type="project" value="InterPro"/>
</dbReference>
<dbReference type="InterPro" id="IPR035966">
    <property type="entry name" value="PKF_sf"/>
</dbReference>
<dbReference type="PANTHER" id="PTHR43650:SF17">
    <property type="entry name" value="PYROPHOSPHATE--FRUCTOSE 6-PHOSPHATE 1-PHOSPHOTRANSFERASE SUBUNIT ALPHA 1"/>
    <property type="match status" value="1"/>
</dbReference>
<dbReference type="GO" id="GO:0046872">
    <property type="term" value="F:metal ion binding"/>
    <property type="evidence" value="ECO:0007669"/>
    <property type="project" value="UniProtKB-KW"/>
</dbReference>
<keyword evidence="6" id="KW-0460">Magnesium</keyword>
<dbReference type="Proteomes" id="UP001515480">
    <property type="component" value="Unassembled WGS sequence"/>
</dbReference>
<dbReference type="SUPFAM" id="SSF53784">
    <property type="entry name" value="Phosphofructokinase"/>
    <property type="match status" value="2"/>
</dbReference>
<evidence type="ECO:0000256" key="2">
    <source>
        <dbReference type="ARBA" id="ARBA00022490"/>
    </source>
</evidence>
<dbReference type="GO" id="GO:0005829">
    <property type="term" value="C:cytosol"/>
    <property type="evidence" value="ECO:0007669"/>
    <property type="project" value="TreeGrafter"/>
</dbReference>
<proteinExistence type="predicted"/>
<dbReference type="GO" id="GO:0003872">
    <property type="term" value="F:6-phosphofructokinase activity"/>
    <property type="evidence" value="ECO:0007669"/>
    <property type="project" value="InterPro"/>
</dbReference>
<sequence length="1184" mass="127449">MSAGLCEPVVHERQRYVPSVPRWLASGEFAVQLDGATEPPPSGSPPEHAELVRAAFPTLYGGRKVVLLPHADAKVRHEPLRVGCVLSGAPAAGAHNCVCGVFDFLAAHAPGSTLLGFVGGLSALARNQVKELDARTIDSFRNTGGFTMLSSGDDSMTPQQLSLATQIAKARHLDGLIVIGGDAACTTATYLAECFLSAGLGTRVVALPKSMKGELKSEDCEMSFGFDTASKLYCELVGNIMTDCESSRKYYHFIRLMGRLSSHLTLEVALQTMPTLAFIGEEVFSTGTTLHEIVIQIVETVAARSAAGLDYGVILMPEGLLTFIQEVNVLITEVNQLLDHLLDDDSNCYSGVTVDSIDAHLSSNSSSLLSYLPDEIQHSLVMDRDGSGHVQVDKIEVERLVGKLVEKEIAKRRRQGSYQGVFASQCHYFGFEGRCPPPSNFDCNLCYGLGLAGAALVGAGCTGLMASIQHLTKDPGDWGAVATPLTHIMRTEKRNGTDVPFIQKTLVDLSGRPFAAFQAQRACWTTAATFCQPGPIQFDGDSAGCVTLTLKHEQLAVPPVASNDPPLFAQRRRYTPQLPRVFAPGSAICAVEGVVTHSRSDELFVSQRLPATYGLRRLHLRSTTAGSGIDVPPNLTIGVVFCGRQCPGAHNVVAGLHHFLEQRAGKGARLVGFLNGTRGLCSCDAREITREDVATYVNTGGMQLLGRTADVLRGAEQLAQVEAACAKLGLHGLVLIGGSVSNSDTAMLADHFAAQQLPTRIIGVPASIDGDLYDCEACIGNDTACRVYASLVGNLATDAASVRKHWYFVRIMGRSPSHIALECASLTQPNITLIGEEIEAKRMSLAAIVSELADIVTYRASEGKRFGVVLIPEGLIEYIPEVNALMREIMMARTQRASNKAAILALLTPWSAALLNSMPPFIQHQLLLDPQASDHKAQLSQIETERLLADLVRLELDRRRKLAQLEAEWCAPDTKFSAVCFYLGYQARSSMPSNFDCDLGYTLGCTAAALVASGVTAYMATAHCLTSSPADWRVCGTPLASFLSAESRSGMAVPAIRPSGVDLHSDSFKSFAAQRDEHKMMDAYRNPGPLQFMGSFASRLKAAEIAEKRSADLMEVAEICKEVEAVCWPGCKESVIKTTLGSLRALQANLNILQERDASEQSAPLAQHSWVTQLTPLQLSVRDN</sequence>
<dbReference type="Gene3D" id="3.40.50.450">
    <property type="match status" value="2"/>
</dbReference>
<dbReference type="InterPro" id="IPR000023">
    <property type="entry name" value="Phosphofructokinase_dom"/>
</dbReference>
<evidence type="ECO:0000256" key="6">
    <source>
        <dbReference type="ARBA" id="ARBA00022842"/>
    </source>
</evidence>
<evidence type="ECO:0000256" key="7">
    <source>
        <dbReference type="ARBA" id="ARBA00023152"/>
    </source>
</evidence>
<evidence type="ECO:0000256" key="1">
    <source>
        <dbReference type="ARBA" id="ARBA00001946"/>
    </source>
</evidence>
<accession>A0AB34JLF4</accession>
<comment type="catalytic activity">
    <reaction evidence="8">
        <text>beta-D-fructose 6-phosphate + diphosphate = beta-D-fructose 1,6-bisphosphate + phosphate + H(+)</text>
        <dbReference type="Rhea" id="RHEA:13613"/>
        <dbReference type="ChEBI" id="CHEBI:15378"/>
        <dbReference type="ChEBI" id="CHEBI:32966"/>
        <dbReference type="ChEBI" id="CHEBI:33019"/>
        <dbReference type="ChEBI" id="CHEBI:43474"/>
        <dbReference type="ChEBI" id="CHEBI:57634"/>
        <dbReference type="EC" id="2.7.1.90"/>
    </reaction>
</comment>
<keyword evidence="11" id="KW-1185">Reference proteome</keyword>
<feature type="domain" description="Phosphofructokinase" evidence="9">
    <location>
        <begin position="637"/>
        <end position="895"/>
    </location>
</feature>
<reference evidence="10 11" key="1">
    <citation type="journal article" date="2024" name="Science">
        <title>Giant polyketide synthase enzymes in the biosynthesis of giant marine polyether toxins.</title>
        <authorList>
            <person name="Fallon T.R."/>
            <person name="Shende V.V."/>
            <person name="Wierzbicki I.H."/>
            <person name="Pendleton A.L."/>
            <person name="Watervoot N.F."/>
            <person name="Auber R.P."/>
            <person name="Gonzalez D.J."/>
            <person name="Wisecaver J.H."/>
            <person name="Moore B.S."/>
        </authorList>
    </citation>
    <scope>NUCLEOTIDE SEQUENCE [LARGE SCALE GENOMIC DNA]</scope>
    <source>
        <strain evidence="10 11">12B1</strain>
    </source>
</reference>
<keyword evidence="2" id="KW-0963">Cytoplasm</keyword>
<feature type="domain" description="Phosphofructokinase" evidence="9">
    <location>
        <begin position="81"/>
        <end position="322"/>
    </location>
</feature>
<evidence type="ECO:0000256" key="3">
    <source>
        <dbReference type="ARBA" id="ARBA00022679"/>
    </source>
</evidence>
<evidence type="ECO:0000256" key="4">
    <source>
        <dbReference type="ARBA" id="ARBA00022723"/>
    </source>
</evidence>
<name>A0AB34JLF4_PRYPA</name>
<dbReference type="GO" id="GO:0015979">
    <property type="term" value="P:photosynthesis"/>
    <property type="evidence" value="ECO:0007669"/>
    <property type="project" value="TreeGrafter"/>
</dbReference>
<dbReference type="PRINTS" id="PR00476">
    <property type="entry name" value="PHFRCTKINASE"/>
</dbReference>
<organism evidence="10 11">
    <name type="scientific">Prymnesium parvum</name>
    <name type="common">Toxic golden alga</name>
    <dbReference type="NCBI Taxonomy" id="97485"/>
    <lineage>
        <taxon>Eukaryota</taxon>
        <taxon>Haptista</taxon>
        <taxon>Haptophyta</taxon>
        <taxon>Prymnesiophyceae</taxon>
        <taxon>Prymnesiales</taxon>
        <taxon>Prymnesiaceae</taxon>
        <taxon>Prymnesium</taxon>
    </lineage>
</organism>
<keyword evidence="4" id="KW-0479">Metal-binding</keyword>
<dbReference type="Gene3D" id="1.10.10.480">
    <property type="entry name" value="Phosphofructokinase, domain 3"/>
    <property type="match status" value="2"/>
</dbReference>
<dbReference type="AlphaFoldDB" id="A0AB34JLF4"/>
<dbReference type="Gene3D" id="3.40.50.460">
    <property type="entry name" value="Phosphofructokinase domain"/>
    <property type="match status" value="2"/>
</dbReference>
<dbReference type="GO" id="GO:0047334">
    <property type="term" value="F:diphosphate-fructose-6-phosphate 1-phosphotransferase activity"/>
    <property type="evidence" value="ECO:0007669"/>
    <property type="project" value="UniProtKB-EC"/>
</dbReference>
<dbReference type="GO" id="GO:0009749">
    <property type="term" value="P:response to glucose"/>
    <property type="evidence" value="ECO:0007669"/>
    <property type="project" value="TreeGrafter"/>
</dbReference>
<dbReference type="Pfam" id="PF00365">
    <property type="entry name" value="PFK"/>
    <property type="match status" value="2"/>
</dbReference>